<keyword evidence="5 10" id="KW-0031">Aminopeptidase</keyword>
<keyword evidence="11" id="KW-1185">Reference proteome</keyword>
<protein>
    <submittedName>
        <fullName evidence="10">Aminopeptidase</fullName>
    </submittedName>
</protein>
<dbReference type="InterPro" id="IPR052170">
    <property type="entry name" value="M29_Exopeptidase"/>
</dbReference>
<evidence type="ECO:0000313" key="10">
    <source>
        <dbReference type="EMBL" id="GGJ00191.1"/>
    </source>
</evidence>
<comment type="similarity">
    <text evidence="4">Belongs to the peptidase M29 family.</text>
</comment>
<keyword evidence="9" id="KW-0482">Metalloprotease</keyword>
<dbReference type="InterPro" id="IPR035097">
    <property type="entry name" value="M29_N-terminal"/>
</dbReference>
<gene>
    <name evidence="10" type="primary">ampS</name>
    <name evidence="10" type="ORF">GCM10010885_06810</name>
</gene>
<dbReference type="SUPFAM" id="SSF144052">
    <property type="entry name" value="Thermophilic metalloprotease-like"/>
    <property type="match status" value="1"/>
</dbReference>
<evidence type="ECO:0000256" key="3">
    <source>
        <dbReference type="ARBA" id="ARBA00001947"/>
    </source>
</evidence>
<evidence type="ECO:0000313" key="11">
    <source>
        <dbReference type="Proteomes" id="UP000637695"/>
    </source>
</evidence>
<dbReference type="PRINTS" id="PR00919">
    <property type="entry name" value="THERMOPTASE"/>
</dbReference>
<evidence type="ECO:0000256" key="2">
    <source>
        <dbReference type="ARBA" id="ARBA00001946"/>
    </source>
</evidence>
<dbReference type="GO" id="GO:0046872">
    <property type="term" value="F:metal ion binding"/>
    <property type="evidence" value="ECO:0007669"/>
    <property type="project" value="UniProtKB-KW"/>
</dbReference>
<dbReference type="PANTHER" id="PTHR34448">
    <property type="entry name" value="AMINOPEPTIDASE"/>
    <property type="match status" value="1"/>
</dbReference>
<keyword evidence="8" id="KW-0378">Hydrolase</keyword>
<name>A0A917K4X6_9BACL</name>
<reference evidence="10" key="2">
    <citation type="submission" date="2020-09" db="EMBL/GenBank/DDBJ databases">
        <authorList>
            <person name="Sun Q."/>
            <person name="Ohkuma M."/>
        </authorList>
    </citation>
    <scope>NUCLEOTIDE SEQUENCE</scope>
    <source>
        <strain evidence="10">JCM 18487</strain>
    </source>
</reference>
<comment type="cofactor">
    <cofactor evidence="1">
        <name>Co(2+)</name>
        <dbReference type="ChEBI" id="CHEBI:48828"/>
    </cofactor>
</comment>
<organism evidence="10 11">
    <name type="scientific">Alicyclobacillus cellulosilyticus</name>
    <dbReference type="NCBI Taxonomy" id="1003997"/>
    <lineage>
        <taxon>Bacteria</taxon>
        <taxon>Bacillati</taxon>
        <taxon>Bacillota</taxon>
        <taxon>Bacilli</taxon>
        <taxon>Bacillales</taxon>
        <taxon>Alicyclobacillaceae</taxon>
        <taxon>Alicyclobacillus</taxon>
    </lineage>
</organism>
<reference evidence="10" key="1">
    <citation type="journal article" date="2014" name="Int. J. Syst. Evol. Microbiol.">
        <title>Complete genome sequence of Corynebacterium casei LMG S-19264T (=DSM 44701T), isolated from a smear-ripened cheese.</title>
        <authorList>
            <consortium name="US DOE Joint Genome Institute (JGI-PGF)"/>
            <person name="Walter F."/>
            <person name="Albersmeier A."/>
            <person name="Kalinowski J."/>
            <person name="Ruckert C."/>
        </authorList>
    </citation>
    <scope>NUCLEOTIDE SEQUENCE</scope>
    <source>
        <strain evidence="10">JCM 18487</strain>
    </source>
</reference>
<comment type="caution">
    <text evidence="10">The sequence shown here is derived from an EMBL/GenBank/DDBJ whole genome shotgun (WGS) entry which is preliminary data.</text>
</comment>
<keyword evidence="6" id="KW-0645">Protease</keyword>
<keyword evidence="7" id="KW-0479">Metal-binding</keyword>
<dbReference type="AlphaFoldDB" id="A0A917K4X6"/>
<evidence type="ECO:0000256" key="6">
    <source>
        <dbReference type="ARBA" id="ARBA00022670"/>
    </source>
</evidence>
<dbReference type="InterPro" id="IPR000787">
    <property type="entry name" value="Peptidase_M29"/>
</dbReference>
<evidence type="ECO:0000256" key="5">
    <source>
        <dbReference type="ARBA" id="ARBA00022438"/>
    </source>
</evidence>
<proteinExistence type="inferred from homology"/>
<evidence type="ECO:0000256" key="7">
    <source>
        <dbReference type="ARBA" id="ARBA00022723"/>
    </source>
</evidence>
<dbReference type="GO" id="GO:0008237">
    <property type="term" value="F:metallopeptidase activity"/>
    <property type="evidence" value="ECO:0007669"/>
    <property type="project" value="UniProtKB-KW"/>
</dbReference>
<evidence type="ECO:0000256" key="4">
    <source>
        <dbReference type="ARBA" id="ARBA00008236"/>
    </source>
</evidence>
<dbReference type="PANTHER" id="PTHR34448:SF3">
    <property type="entry name" value="AMINOPEPTIDASE AMPS"/>
    <property type="match status" value="1"/>
</dbReference>
<evidence type="ECO:0000256" key="9">
    <source>
        <dbReference type="ARBA" id="ARBA00023049"/>
    </source>
</evidence>
<dbReference type="Proteomes" id="UP000637695">
    <property type="component" value="Unassembled WGS sequence"/>
</dbReference>
<dbReference type="GO" id="GO:0006508">
    <property type="term" value="P:proteolysis"/>
    <property type="evidence" value="ECO:0007669"/>
    <property type="project" value="UniProtKB-KW"/>
</dbReference>
<dbReference type="GO" id="GO:0004177">
    <property type="term" value="F:aminopeptidase activity"/>
    <property type="evidence" value="ECO:0007669"/>
    <property type="project" value="UniProtKB-KW"/>
</dbReference>
<dbReference type="Pfam" id="PF02073">
    <property type="entry name" value="Peptidase_M29"/>
    <property type="match status" value="1"/>
</dbReference>
<comment type="cofactor">
    <cofactor evidence="2">
        <name>Mg(2+)</name>
        <dbReference type="ChEBI" id="CHEBI:18420"/>
    </cofactor>
</comment>
<accession>A0A917K4X6</accession>
<dbReference type="EMBL" id="BMOY01000007">
    <property type="protein sequence ID" value="GGJ00191.1"/>
    <property type="molecule type" value="Genomic_DNA"/>
</dbReference>
<dbReference type="Gene3D" id="3.40.1830.10">
    <property type="entry name" value="Thermophilic metalloprotease (M29)"/>
    <property type="match status" value="1"/>
</dbReference>
<sequence length="422" mass="47226">MAQAPWHGDLAVQMRKYAELAVRVGVNLQPGEHLIIGYGIRPVLPDQVPFARMLTEAAYDAGAKFVQVDWGDEHWLRETVRRGALDTLEARIRWQLEWVERLSEEGAASIGMPATDPKLYDGIDPVRVTQAERTMSAVFRPFTDKRTNYEYSWTLVSAPTQAWADAVFPELPREDRFTALWRAILRAARADGEDPVADWERHIATLQRRADWLNRLSIHKLHYQAPGTDLWVELAPRHIWTAASHKTPRGVRFVPNMPTEEVFTSPRKEGVDGTVTSTMPLNHHGSVIEGIRLRFEGGRIVSYEADSGQEALASIIEADEGSHYLGEVALVPVDSPIAQIGRLFYNTLFDENASCHLAIGSAYPLVEGGHDVPRERWGELGLNTSLMHVDFMIGSPELDIDAVTADGKTVPIFRAGRWATPV</sequence>
<dbReference type="RefSeq" id="WP_229776336.1">
    <property type="nucleotide sequence ID" value="NZ_BMOY01000007.1"/>
</dbReference>
<comment type="cofactor">
    <cofactor evidence="3">
        <name>Zn(2+)</name>
        <dbReference type="ChEBI" id="CHEBI:29105"/>
    </cofactor>
</comment>
<evidence type="ECO:0000256" key="8">
    <source>
        <dbReference type="ARBA" id="ARBA00022801"/>
    </source>
</evidence>
<evidence type="ECO:0000256" key="1">
    <source>
        <dbReference type="ARBA" id="ARBA00001941"/>
    </source>
</evidence>